<dbReference type="InterPro" id="IPR010978">
    <property type="entry name" value="tRNA-bd_arm"/>
</dbReference>
<comment type="subunit">
    <text evidence="3 13">Tetramer of two alpha and two beta subunits.</text>
</comment>
<evidence type="ECO:0000256" key="6">
    <source>
        <dbReference type="ARBA" id="ARBA00022723"/>
    </source>
</evidence>
<evidence type="ECO:0000256" key="7">
    <source>
        <dbReference type="ARBA" id="ARBA00022741"/>
    </source>
</evidence>
<feature type="coiled-coil region" evidence="14">
    <location>
        <begin position="65"/>
        <end position="92"/>
    </location>
</feature>
<dbReference type="Pfam" id="PF01409">
    <property type="entry name" value="tRNA-synt_2d"/>
    <property type="match status" value="1"/>
</dbReference>
<evidence type="ECO:0000313" key="17">
    <source>
        <dbReference type="Proteomes" id="UP000095255"/>
    </source>
</evidence>
<keyword evidence="7 13" id="KW-0547">Nucleotide-binding</keyword>
<keyword evidence="6 13" id="KW-0479">Metal-binding</keyword>
<keyword evidence="14" id="KW-0175">Coiled coil</keyword>
<dbReference type="CDD" id="cd00496">
    <property type="entry name" value="PheRS_alpha_core"/>
    <property type="match status" value="1"/>
</dbReference>
<dbReference type="FunFam" id="3.30.930.10:FF:000003">
    <property type="entry name" value="Phenylalanine--tRNA ligase alpha subunit"/>
    <property type="match status" value="1"/>
</dbReference>
<evidence type="ECO:0000256" key="14">
    <source>
        <dbReference type="SAM" id="Coils"/>
    </source>
</evidence>
<comment type="similarity">
    <text evidence="2 13">Belongs to the class-II aminoacyl-tRNA synthetase family. Phe-tRNA synthetase alpha subunit type 1 subfamily.</text>
</comment>
<keyword evidence="5 13" id="KW-0436">Ligase</keyword>
<evidence type="ECO:0000256" key="11">
    <source>
        <dbReference type="ARBA" id="ARBA00023146"/>
    </source>
</evidence>
<gene>
    <name evidence="13" type="primary">pheS</name>
    <name evidence="16" type="ORF">BHU72_09460</name>
</gene>
<dbReference type="GO" id="GO:0140096">
    <property type="term" value="F:catalytic activity, acting on a protein"/>
    <property type="evidence" value="ECO:0007669"/>
    <property type="project" value="UniProtKB-ARBA"/>
</dbReference>
<dbReference type="GO" id="GO:0004826">
    <property type="term" value="F:phenylalanine-tRNA ligase activity"/>
    <property type="evidence" value="ECO:0007669"/>
    <property type="project" value="UniProtKB-UniRule"/>
</dbReference>
<dbReference type="InterPro" id="IPR006195">
    <property type="entry name" value="aa-tRNA-synth_II"/>
</dbReference>
<keyword evidence="10 13" id="KW-0648">Protein biosynthesis</keyword>
<dbReference type="EC" id="6.1.1.20" evidence="13"/>
<evidence type="ECO:0000313" key="16">
    <source>
        <dbReference type="EMBL" id="OEH84435.1"/>
    </source>
</evidence>
<dbReference type="InterPro" id="IPR002319">
    <property type="entry name" value="Phenylalanyl-tRNA_Synthase"/>
</dbReference>
<dbReference type="OrthoDB" id="9800719at2"/>
<comment type="cofactor">
    <cofactor evidence="13">
        <name>Mg(2+)</name>
        <dbReference type="ChEBI" id="CHEBI:18420"/>
    </cofactor>
    <text evidence="13">Binds 2 magnesium ions per tetramer.</text>
</comment>
<accession>A0A1E5L2R1</accession>
<dbReference type="Proteomes" id="UP000095255">
    <property type="component" value="Unassembled WGS sequence"/>
</dbReference>
<comment type="caution">
    <text evidence="16">The sequence shown here is derived from an EMBL/GenBank/DDBJ whole genome shotgun (WGS) entry which is preliminary data.</text>
</comment>
<evidence type="ECO:0000256" key="12">
    <source>
        <dbReference type="ARBA" id="ARBA00049255"/>
    </source>
</evidence>
<evidence type="ECO:0000259" key="15">
    <source>
        <dbReference type="PROSITE" id="PS50862"/>
    </source>
</evidence>
<feature type="domain" description="Aminoacyl-transfer RNA synthetases class-II family profile" evidence="15">
    <location>
        <begin position="113"/>
        <end position="340"/>
    </location>
</feature>
<organism evidence="16 17">
    <name type="scientific">Desulfuribacillus stibiiarsenatis</name>
    <dbReference type="NCBI Taxonomy" id="1390249"/>
    <lineage>
        <taxon>Bacteria</taxon>
        <taxon>Bacillati</taxon>
        <taxon>Bacillota</taxon>
        <taxon>Desulfuribacillia</taxon>
        <taxon>Desulfuribacillales</taxon>
        <taxon>Desulfuribacillaceae</taxon>
        <taxon>Desulfuribacillus</taxon>
    </lineage>
</organism>
<reference evidence="16 17" key="1">
    <citation type="submission" date="2016-09" db="EMBL/GenBank/DDBJ databases">
        <title>Desulfuribacillus arsenicus sp. nov., an obligately anaerobic, dissimilatory arsenic- and antimonate-reducing bacterium isolated from anoxic sediments.</title>
        <authorList>
            <person name="Abin C.A."/>
            <person name="Hollibaugh J.T."/>
        </authorList>
    </citation>
    <scope>NUCLEOTIDE SEQUENCE [LARGE SCALE GENOMIC DNA]</scope>
    <source>
        <strain evidence="16 17">MLFW-2</strain>
    </source>
</reference>
<evidence type="ECO:0000256" key="8">
    <source>
        <dbReference type="ARBA" id="ARBA00022840"/>
    </source>
</evidence>
<comment type="catalytic activity">
    <reaction evidence="12 13">
        <text>tRNA(Phe) + L-phenylalanine + ATP = L-phenylalanyl-tRNA(Phe) + AMP + diphosphate + H(+)</text>
        <dbReference type="Rhea" id="RHEA:19413"/>
        <dbReference type="Rhea" id="RHEA-COMP:9668"/>
        <dbReference type="Rhea" id="RHEA-COMP:9699"/>
        <dbReference type="ChEBI" id="CHEBI:15378"/>
        <dbReference type="ChEBI" id="CHEBI:30616"/>
        <dbReference type="ChEBI" id="CHEBI:33019"/>
        <dbReference type="ChEBI" id="CHEBI:58095"/>
        <dbReference type="ChEBI" id="CHEBI:78442"/>
        <dbReference type="ChEBI" id="CHEBI:78531"/>
        <dbReference type="ChEBI" id="CHEBI:456215"/>
        <dbReference type="EC" id="6.1.1.20"/>
    </reaction>
</comment>
<dbReference type="InterPro" id="IPR004188">
    <property type="entry name" value="Phe-tRNA_ligase_II_N"/>
</dbReference>
<dbReference type="PANTHER" id="PTHR11538:SF41">
    <property type="entry name" value="PHENYLALANINE--TRNA LIGASE, MITOCHONDRIAL"/>
    <property type="match status" value="1"/>
</dbReference>
<dbReference type="InterPro" id="IPR004529">
    <property type="entry name" value="Phe-tRNA-synth_IIc_asu"/>
</dbReference>
<dbReference type="GO" id="GO:0005524">
    <property type="term" value="F:ATP binding"/>
    <property type="evidence" value="ECO:0007669"/>
    <property type="project" value="UniProtKB-UniRule"/>
</dbReference>
<comment type="subcellular location">
    <subcellularLocation>
        <location evidence="1 13">Cytoplasm</location>
    </subcellularLocation>
</comment>
<dbReference type="AlphaFoldDB" id="A0A1E5L2R1"/>
<dbReference type="GO" id="GO:0006432">
    <property type="term" value="P:phenylalanyl-tRNA aminoacylation"/>
    <property type="evidence" value="ECO:0007669"/>
    <property type="project" value="UniProtKB-UniRule"/>
</dbReference>
<dbReference type="STRING" id="1390249.BHU72_09460"/>
<evidence type="ECO:0000256" key="1">
    <source>
        <dbReference type="ARBA" id="ARBA00004496"/>
    </source>
</evidence>
<dbReference type="GO" id="GO:0000287">
    <property type="term" value="F:magnesium ion binding"/>
    <property type="evidence" value="ECO:0007669"/>
    <property type="project" value="UniProtKB-UniRule"/>
</dbReference>
<dbReference type="PROSITE" id="PS50862">
    <property type="entry name" value="AA_TRNA_LIGASE_II"/>
    <property type="match status" value="1"/>
</dbReference>
<evidence type="ECO:0000256" key="4">
    <source>
        <dbReference type="ARBA" id="ARBA00022490"/>
    </source>
</evidence>
<keyword evidence="17" id="KW-1185">Reference proteome</keyword>
<dbReference type="GO" id="GO:0016740">
    <property type="term" value="F:transferase activity"/>
    <property type="evidence" value="ECO:0007669"/>
    <property type="project" value="UniProtKB-ARBA"/>
</dbReference>
<dbReference type="SUPFAM" id="SSF55681">
    <property type="entry name" value="Class II aaRS and biotin synthetases"/>
    <property type="match status" value="1"/>
</dbReference>
<dbReference type="EMBL" id="MJAT01000038">
    <property type="protein sequence ID" value="OEH84435.1"/>
    <property type="molecule type" value="Genomic_DNA"/>
</dbReference>
<dbReference type="GO" id="GO:0000049">
    <property type="term" value="F:tRNA binding"/>
    <property type="evidence" value="ECO:0007669"/>
    <property type="project" value="InterPro"/>
</dbReference>
<keyword evidence="4 13" id="KW-0963">Cytoplasm</keyword>
<dbReference type="InterPro" id="IPR022911">
    <property type="entry name" value="Phe_tRNA_ligase_alpha1_bac"/>
</dbReference>
<keyword evidence="9 13" id="KW-0460">Magnesium</keyword>
<dbReference type="Pfam" id="PF02912">
    <property type="entry name" value="Phe_tRNA-synt_N"/>
    <property type="match status" value="1"/>
</dbReference>
<dbReference type="Gene3D" id="3.30.930.10">
    <property type="entry name" value="Bira Bifunctional Protein, Domain 2"/>
    <property type="match status" value="1"/>
</dbReference>
<feature type="binding site" evidence="13">
    <location>
        <position position="256"/>
    </location>
    <ligand>
        <name>Mg(2+)</name>
        <dbReference type="ChEBI" id="CHEBI:18420"/>
        <note>shared with beta subunit</note>
    </ligand>
</feature>
<evidence type="ECO:0000256" key="10">
    <source>
        <dbReference type="ARBA" id="ARBA00022917"/>
    </source>
</evidence>
<evidence type="ECO:0000256" key="2">
    <source>
        <dbReference type="ARBA" id="ARBA00010207"/>
    </source>
</evidence>
<evidence type="ECO:0000256" key="9">
    <source>
        <dbReference type="ARBA" id="ARBA00022842"/>
    </source>
</evidence>
<keyword evidence="8 13" id="KW-0067">ATP-binding</keyword>
<keyword evidence="11 13" id="KW-0030">Aminoacyl-tRNA synthetase</keyword>
<evidence type="ECO:0000256" key="13">
    <source>
        <dbReference type="HAMAP-Rule" id="MF_00281"/>
    </source>
</evidence>
<dbReference type="NCBIfam" id="TIGR00468">
    <property type="entry name" value="pheS"/>
    <property type="match status" value="1"/>
</dbReference>
<dbReference type="HAMAP" id="MF_00281">
    <property type="entry name" value="Phe_tRNA_synth_alpha1"/>
    <property type="match status" value="1"/>
</dbReference>
<dbReference type="SUPFAM" id="SSF46589">
    <property type="entry name" value="tRNA-binding arm"/>
    <property type="match status" value="1"/>
</dbReference>
<dbReference type="RefSeq" id="WP_069703148.1">
    <property type="nucleotide sequence ID" value="NZ_MJAT01000038.1"/>
</dbReference>
<name>A0A1E5L2R1_9FIRM</name>
<protein>
    <recommendedName>
        <fullName evidence="13">Phenylalanine--tRNA ligase alpha subunit</fullName>
        <ecNumber evidence="13">6.1.1.20</ecNumber>
    </recommendedName>
    <alternativeName>
        <fullName evidence="13">Phenylalanyl-tRNA synthetase alpha subunit</fullName>
        <shortName evidence="13">PheRS</shortName>
    </alternativeName>
</protein>
<dbReference type="PANTHER" id="PTHR11538">
    <property type="entry name" value="PHENYLALANYL-TRNA SYNTHETASE"/>
    <property type="match status" value="1"/>
</dbReference>
<evidence type="ECO:0000256" key="5">
    <source>
        <dbReference type="ARBA" id="ARBA00022598"/>
    </source>
</evidence>
<proteinExistence type="inferred from homology"/>
<evidence type="ECO:0000256" key="3">
    <source>
        <dbReference type="ARBA" id="ARBA00011209"/>
    </source>
</evidence>
<dbReference type="GO" id="GO:0005737">
    <property type="term" value="C:cytoplasm"/>
    <property type="evidence" value="ECO:0007669"/>
    <property type="project" value="UniProtKB-SubCell"/>
</dbReference>
<sequence length="345" mass="39548">MRDKMMELKNATLEALEKLADQKDLQDLKVRILGKKGELTAILRNMGQLSAEERPLIGQIANEVRELLEEQISKKASEIVQKEQEKQLAKENIDVTLPGRPVITGSQHPLTLVAKEIEDIFLGLGYEVAEGPEVEKDYYNFEALNLPKNHPARDMQDSFYITEEFLMRTHTSPVQVRTMERMKSEVPVKIICPGRVYRRDDDDATHSHVFMQAEGLVIDKHIRMSDLKGTLLTFARQMFGEHQQIRLRPSFFPFTEPSAEVDVSCIICEGKGCRVCKQTGWLEILGSGMVHPKVLEMSGYDPEIYSGFAFGMGIERIAMLKYGIEDIRQFYMNDTRFLRQFQKKA</sequence>
<dbReference type="InterPro" id="IPR045864">
    <property type="entry name" value="aa-tRNA-synth_II/BPL/LPL"/>
</dbReference>